<feature type="binding site" evidence="3">
    <location>
        <position position="51"/>
    </location>
    <ligand>
        <name>Mg(2+)</name>
        <dbReference type="ChEBI" id="CHEBI:18420"/>
        <label>1</label>
    </ligand>
</feature>
<evidence type="ECO:0000313" key="5">
    <source>
        <dbReference type="Proteomes" id="UP000297348"/>
    </source>
</evidence>
<feature type="binding site" evidence="3">
    <location>
        <position position="265"/>
    </location>
    <ligand>
        <name>Mg(2+)</name>
        <dbReference type="ChEBI" id="CHEBI:18420"/>
        <label>1</label>
    </ligand>
</feature>
<feature type="binding site" evidence="3">
    <location>
        <position position="50"/>
    </location>
    <ligand>
        <name>Mg(2+)</name>
        <dbReference type="ChEBI" id="CHEBI:18420"/>
        <label>1</label>
    </ligand>
</feature>
<feature type="binding site" evidence="3">
    <location>
        <position position="264"/>
    </location>
    <ligand>
        <name>Mg(2+)</name>
        <dbReference type="ChEBI" id="CHEBI:18420"/>
        <label>1</label>
    </ligand>
</feature>
<keyword evidence="2 4" id="KW-0378">Hydrolase</keyword>
<keyword evidence="3" id="KW-0460">Magnesium</keyword>
<dbReference type="GO" id="GO:0046872">
    <property type="term" value="F:metal ion binding"/>
    <property type="evidence" value="ECO:0007669"/>
    <property type="project" value="UniProtKB-KW"/>
</dbReference>
<dbReference type="InterPro" id="IPR036705">
    <property type="entry name" value="Ribosyl_crysJ1_sf"/>
</dbReference>
<dbReference type="InterPro" id="IPR005502">
    <property type="entry name" value="Ribosyl_crysJ1"/>
</dbReference>
<keyword evidence="3" id="KW-0479">Metal-binding</keyword>
<keyword evidence="5" id="KW-1185">Reference proteome</keyword>
<protein>
    <submittedName>
        <fullName evidence="4">ADP-ribosylglycohydrolase</fullName>
    </submittedName>
</protein>
<dbReference type="PANTHER" id="PTHR16222">
    <property type="entry name" value="ADP-RIBOSYLGLYCOHYDROLASE"/>
    <property type="match status" value="1"/>
</dbReference>
<evidence type="ECO:0000256" key="2">
    <source>
        <dbReference type="ARBA" id="ARBA00022801"/>
    </source>
</evidence>
<sequence length="310" mass="33509">MKSAQILTVLRTAAVADALGVPAEMKPRGSYQLTGMTGYGSWPQPAGSWSDDTSMTLCLLQNILEAGSDEDLLDKFEHYMMFGEWTPRGITFDVGRTCAHAVRQHAINHVPAQQCGDAAENANGNGALMRIAPLAFVLAKQPVAERFATTKAYTTVTHGHPRAVVGSFIYLELLHELLAGQDLMTALTTVKATLTGLNPATAFAAEVPAYQRLFTGNFQNCQLDDIHTSAYVVDTLEAAVWVALTATDLRSGLLRAVNLGGDVDTIATVAAPLLAMSYPEQTVPAEWWQAMINRPLLDQVMVPFAQRFGD</sequence>
<comment type="similarity">
    <text evidence="1">Belongs to the ADP-ribosylglycohydrolase family.</text>
</comment>
<dbReference type="SUPFAM" id="SSF101478">
    <property type="entry name" value="ADP-ribosylglycohydrolase"/>
    <property type="match status" value="1"/>
</dbReference>
<comment type="caution">
    <text evidence="4">The sequence shown here is derived from an EMBL/GenBank/DDBJ whole genome shotgun (WGS) entry which is preliminary data.</text>
</comment>
<feature type="binding site" evidence="3">
    <location>
        <position position="262"/>
    </location>
    <ligand>
        <name>Mg(2+)</name>
        <dbReference type="ChEBI" id="CHEBI:18420"/>
        <label>1</label>
    </ligand>
</feature>
<dbReference type="InterPro" id="IPR050792">
    <property type="entry name" value="ADP-ribosylglycohydrolase"/>
</dbReference>
<accession>A0A4Z0J735</accession>
<evidence type="ECO:0000256" key="1">
    <source>
        <dbReference type="ARBA" id="ARBA00010702"/>
    </source>
</evidence>
<dbReference type="RefSeq" id="WP_135368274.1">
    <property type="nucleotide sequence ID" value="NZ_RKLX01000013.1"/>
</dbReference>
<proteinExistence type="inferred from homology"/>
<dbReference type="EMBL" id="RKLX01000013">
    <property type="protein sequence ID" value="TGD18352.1"/>
    <property type="molecule type" value="Genomic_DNA"/>
</dbReference>
<dbReference type="Proteomes" id="UP000297348">
    <property type="component" value="Unassembled WGS sequence"/>
</dbReference>
<dbReference type="Pfam" id="PF03747">
    <property type="entry name" value="ADP_ribosyl_GH"/>
    <property type="match status" value="1"/>
</dbReference>
<dbReference type="GO" id="GO:0016787">
    <property type="term" value="F:hydrolase activity"/>
    <property type="evidence" value="ECO:0007669"/>
    <property type="project" value="UniProtKB-KW"/>
</dbReference>
<reference evidence="4 5" key="1">
    <citation type="submission" date="2018-10" db="EMBL/GenBank/DDBJ databases">
        <title>Lactobacillus sp. R7 and Lactobacillus sp. R19 isolated from fermented mustard green product of Taiwan.</title>
        <authorList>
            <person name="Lin S.-T."/>
        </authorList>
    </citation>
    <scope>NUCLEOTIDE SEQUENCE [LARGE SCALE GENOMIC DNA]</scope>
    <source>
        <strain evidence="4 5">BCRC 81129</strain>
    </source>
</reference>
<dbReference type="OrthoDB" id="9798107at2"/>
<feature type="binding site" evidence="3">
    <location>
        <position position="52"/>
    </location>
    <ligand>
        <name>Mg(2+)</name>
        <dbReference type="ChEBI" id="CHEBI:18420"/>
        <label>1</label>
    </ligand>
</feature>
<gene>
    <name evidence="4" type="ORF">EGT51_08550</name>
</gene>
<dbReference type="AlphaFoldDB" id="A0A4Z0J735"/>
<evidence type="ECO:0000313" key="4">
    <source>
        <dbReference type="EMBL" id="TGD18352.1"/>
    </source>
</evidence>
<dbReference type="PANTHER" id="PTHR16222:SF24">
    <property type="entry name" value="ADP-RIBOSYLHYDROLASE ARH3"/>
    <property type="match status" value="1"/>
</dbReference>
<evidence type="ECO:0000256" key="3">
    <source>
        <dbReference type="PIRSR" id="PIRSR605502-1"/>
    </source>
</evidence>
<organism evidence="4 5">
    <name type="scientific">Levilactobacillus suantsaiihabitans</name>
    <dbReference type="NCBI Taxonomy" id="2487722"/>
    <lineage>
        <taxon>Bacteria</taxon>
        <taxon>Bacillati</taxon>
        <taxon>Bacillota</taxon>
        <taxon>Bacilli</taxon>
        <taxon>Lactobacillales</taxon>
        <taxon>Lactobacillaceae</taxon>
        <taxon>Levilactobacillus</taxon>
    </lineage>
</organism>
<name>A0A4Z0J735_9LACO</name>
<dbReference type="Gene3D" id="1.10.4080.10">
    <property type="entry name" value="ADP-ribosylation/Crystallin J1"/>
    <property type="match status" value="1"/>
</dbReference>
<comment type="cofactor">
    <cofactor evidence="3">
        <name>Mg(2+)</name>
        <dbReference type="ChEBI" id="CHEBI:18420"/>
    </cofactor>
    <text evidence="3">Binds 2 magnesium ions per subunit.</text>
</comment>